<evidence type="ECO:0000313" key="1">
    <source>
        <dbReference type="EMBL" id="KAA9379676.1"/>
    </source>
</evidence>
<keyword evidence="2" id="KW-1185">Reference proteome</keyword>
<organism evidence="1 2">
    <name type="scientific">Microbispora cellulosiformans</name>
    <dbReference type="NCBI Taxonomy" id="2614688"/>
    <lineage>
        <taxon>Bacteria</taxon>
        <taxon>Bacillati</taxon>
        <taxon>Actinomycetota</taxon>
        <taxon>Actinomycetes</taxon>
        <taxon>Streptosporangiales</taxon>
        <taxon>Streptosporangiaceae</taxon>
        <taxon>Microbispora</taxon>
    </lineage>
</organism>
<dbReference type="RefSeq" id="WP_150932865.1">
    <property type="nucleotide sequence ID" value="NZ_VYTZ01000003.1"/>
</dbReference>
<dbReference type="AlphaFoldDB" id="A0A5J5K579"/>
<sequence length="76" mass="8360">MTVTSERAVGEHTVSGRRVRVVEITWRGQDGRSYDVEDAATGDTLTLDESFDAYPTPDQLADLVTEHDHTGGNEQP</sequence>
<gene>
    <name evidence="1" type="ORF">F5972_08470</name>
</gene>
<proteinExistence type="predicted"/>
<dbReference type="EMBL" id="VYTZ01000003">
    <property type="protein sequence ID" value="KAA9379676.1"/>
    <property type="molecule type" value="Genomic_DNA"/>
</dbReference>
<name>A0A5J5K579_9ACTN</name>
<protein>
    <submittedName>
        <fullName evidence="1">Uncharacterized protein</fullName>
    </submittedName>
</protein>
<accession>A0A5J5K579</accession>
<evidence type="ECO:0000313" key="2">
    <source>
        <dbReference type="Proteomes" id="UP000327011"/>
    </source>
</evidence>
<reference evidence="1 2" key="1">
    <citation type="submission" date="2019-09" db="EMBL/GenBank/DDBJ databases">
        <title>Screening of Novel Bioactive Compounds from Soil-Associated.</title>
        <authorList>
            <person name="Gong X."/>
        </authorList>
    </citation>
    <scope>NUCLEOTIDE SEQUENCE [LARGE SCALE GENOMIC DNA]</scope>
    <source>
        <strain evidence="1 2">Gxj-6</strain>
    </source>
</reference>
<comment type="caution">
    <text evidence="1">The sequence shown here is derived from an EMBL/GenBank/DDBJ whole genome shotgun (WGS) entry which is preliminary data.</text>
</comment>
<dbReference type="Proteomes" id="UP000327011">
    <property type="component" value="Unassembled WGS sequence"/>
</dbReference>